<protein>
    <submittedName>
        <fullName evidence="2">Invasion protein IalB, involved in pathogenesis</fullName>
    </submittedName>
</protein>
<proteinExistence type="predicted"/>
<dbReference type="AlphaFoldDB" id="A0A1H5EZX9"/>
<evidence type="ECO:0000313" key="3">
    <source>
        <dbReference type="Proteomes" id="UP000183208"/>
    </source>
</evidence>
<dbReference type="Gene3D" id="2.60.40.1880">
    <property type="entry name" value="Invasion associated locus B (IalB) protein"/>
    <property type="match status" value="1"/>
</dbReference>
<feature type="chain" id="PRO_5010179883" evidence="1">
    <location>
        <begin position="25"/>
        <end position="195"/>
    </location>
</feature>
<gene>
    <name evidence="2" type="ORF">SAMN05444171_5815</name>
</gene>
<feature type="signal peptide" evidence="1">
    <location>
        <begin position="1"/>
        <end position="24"/>
    </location>
</feature>
<dbReference type="Pfam" id="PF06776">
    <property type="entry name" value="IalB"/>
    <property type="match status" value="1"/>
</dbReference>
<dbReference type="InterPro" id="IPR010642">
    <property type="entry name" value="Invasion_prot_B"/>
</dbReference>
<keyword evidence="1" id="KW-0732">Signal</keyword>
<dbReference type="Proteomes" id="UP000183208">
    <property type="component" value="Unassembled WGS sequence"/>
</dbReference>
<reference evidence="2 3" key="1">
    <citation type="submission" date="2016-10" db="EMBL/GenBank/DDBJ databases">
        <authorList>
            <person name="de Groot N.N."/>
        </authorList>
    </citation>
    <scope>NUCLEOTIDE SEQUENCE [LARGE SCALE GENOMIC DNA]</scope>
    <source>
        <strain evidence="2 3">GAS522</strain>
    </source>
</reference>
<sequence>MKRVLVLSAVIAARVGCGAGAAEAASDPRAAQLTYQPWAKICVNRPDGNSDCFTSSGAKGACQPSGGGIAVWIRDGKQRSLSINLVTKRLLDGTLAVRIDQGTPIPIPDPNCGELGCRGKLDIDTYFIEGLKHARTISIEAMARDRQGITLPFPLAGFAEAFDGPAGGPPKVAEMTSDELNARLKRAANPPPCEE</sequence>
<dbReference type="EMBL" id="FNTI01000001">
    <property type="protein sequence ID" value="SED96669.1"/>
    <property type="molecule type" value="Genomic_DNA"/>
</dbReference>
<accession>A0A1H5EZX9</accession>
<name>A0A1H5EZX9_9BRAD</name>
<dbReference type="RefSeq" id="WP_074826276.1">
    <property type="nucleotide sequence ID" value="NZ_FNTI01000001.1"/>
</dbReference>
<organism evidence="2 3">
    <name type="scientific">Bradyrhizobium lablabi</name>
    <dbReference type="NCBI Taxonomy" id="722472"/>
    <lineage>
        <taxon>Bacteria</taxon>
        <taxon>Pseudomonadati</taxon>
        <taxon>Pseudomonadota</taxon>
        <taxon>Alphaproteobacteria</taxon>
        <taxon>Hyphomicrobiales</taxon>
        <taxon>Nitrobacteraceae</taxon>
        <taxon>Bradyrhizobium</taxon>
    </lineage>
</organism>
<dbReference type="InterPro" id="IPR038696">
    <property type="entry name" value="IalB_sf"/>
</dbReference>
<evidence type="ECO:0000256" key="1">
    <source>
        <dbReference type="SAM" id="SignalP"/>
    </source>
</evidence>
<evidence type="ECO:0000313" key="2">
    <source>
        <dbReference type="EMBL" id="SED96669.1"/>
    </source>
</evidence>